<dbReference type="HOGENOM" id="CLU_326696_0_0_2"/>
<keyword evidence="6" id="KW-1185">Reference proteome</keyword>
<keyword evidence="2" id="KW-0964">Secreted</keyword>
<dbReference type="GO" id="GO:0005509">
    <property type="term" value="F:calcium ion binding"/>
    <property type="evidence" value="ECO:0007669"/>
    <property type="project" value="InterPro"/>
</dbReference>
<dbReference type="EMBL" id="CP007264">
    <property type="protein sequence ID" value="AHL22104.1"/>
    <property type="molecule type" value="Genomic_DNA"/>
</dbReference>
<dbReference type="Proteomes" id="UP000019434">
    <property type="component" value="Chromosome"/>
</dbReference>
<dbReference type="PANTHER" id="PTHR37467:SF1">
    <property type="entry name" value="EXPORTED CALCIUM-BINDING GLYCOPROTEIN"/>
    <property type="match status" value="1"/>
</dbReference>
<name>W8PJ20_9EURY</name>
<dbReference type="OrthoDB" id="86147at2157"/>
<comment type="subcellular location">
    <subcellularLocation>
        <location evidence="1">Secreted</location>
    </subcellularLocation>
</comment>
<evidence type="ECO:0000313" key="5">
    <source>
        <dbReference type="EMBL" id="AHL22104.1"/>
    </source>
</evidence>
<evidence type="ECO:0000256" key="3">
    <source>
        <dbReference type="ARBA" id="ARBA00022729"/>
    </source>
</evidence>
<organism evidence="5 6">
    <name type="scientific">Thermococcus nautili</name>
    <dbReference type="NCBI Taxonomy" id="195522"/>
    <lineage>
        <taxon>Archaea</taxon>
        <taxon>Methanobacteriati</taxon>
        <taxon>Methanobacteriota</taxon>
        <taxon>Thermococci</taxon>
        <taxon>Thermococcales</taxon>
        <taxon>Thermococcaceae</taxon>
        <taxon>Thermococcus</taxon>
    </lineage>
</organism>
<evidence type="ECO:0000256" key="2">
    <source>
        <dbReference type="ARBA" id="ARBA00022525"/>
    </source>
</evidence>
<dbReference type="KEGG" id="tnu:BD01_0479"/>
<dbReference type="InterPro" id="IPR053180">
    <property type="entry name" value="Ca-binding_acidic-repeat"/>
</dbReference>
<dbReference type="InterPro" id="IPR059100">
    <property type="entry name" value="TSP3_bac"/>
</dbReference>
<evidence type="ECO:0000256" key="4">
    <source>
        <dbReference type="ARBA" id="ARBA00022837"/>
    </source>
</evidence>
<dbReference type="eggNOG" id="arCOG07561">
    <property type="taxonomic scope" value="Archaea"/>
</dbReference>
<dbReference type="AlphaFoldDB" id="W8PJ20"/>
<keyword evidence="3" id="KW-0732">Signal</keyword>
<accession>W8PJ20</accession>
<dbReference type="Gene3D" id="4.10.1080.10">
    <property type="entry name" value="TSP type-3 repeat"/>
    <property type="match status" value="2"/>
</dbReference>
<protein>
    <submittedName>
        <fullName evidence="5">Calcium-binding protein, putative</fullName>
    </submittedName>
</protein>
<dbReference type="InterPro" id="IPR028974">
    <property type="entry name" value="TSP_type-3_rpt"/>
</dbReference>
<dbReference type="PANTHER" id="PTHR37467">
    <property type="entry name" value="EXPORTED CALCIUM-BINDING GLYCOPROTEIN-RELATED"/>
    <property type="match status" value="1"/>
</dbReference>
<keyword evidence="4" id="KW-0106">Calcium</keyword>
<proteinExistence type="predicted"/>
<dbReference type="RefSeq" id="WP_042689530.1">
    <property type="nucleotide sequence ID" value="NZ_CP007264.1"/>
</dbReference>
<dbReference type="GeneID" id="24957626"/>
<dbReference type="STRING" id="195522.BD01_0479"/>
<dbReference type="PROSITE" id="PS00018">
    <property type="entry name" value="EF_HAND_1"/>
    <property type="match status" value="1"/>
</dbReference>
<dbReference type="InterPro" id="IPR018247">
    <property type="entry name" value="EF_Hand_1_Ca_BS"/>
</dbReference>
<evidence type="ECO:0000313" key="6">
    <source>
        <dbReference type="Proteomes" id="UP000019434"/>
    </source>
</evidence>
<reference evidence="5 6" key="1">
    <citation type="submission" date="2014-02" db="EMBL/GenBank/DDBJ databases">
        <title>Genome Sequence of an Hyperthermophilic Archaeon, Thermococcus nautili 30-1, producing viral vesicles.</title>
        <authorList>
            <person name="Oberto J."/>
            <person name="Gaudin M."/>
            <person name="Cossu M."/>
            <person name="Gorlas A."/>
            <person name="Slesarev A."/>
            <person name="Marguet E."/>
            <person name="Forterre P."/>
        </authorList>
    </citation>
    <scope>NUCLEOTIDE SEQUENCE [LARGE SCALE GENOMIC DNA]</scope>
    <source>
        <strain evidence="5 6">30-1</strain>
    </source>
</reference>
<dbReference type="SUPFAM" id="SSF103647">
    <property type="entry name" value="TSP type-3 repeat"/>
    <property type="match status" value="1"/>
</dbReference>
<evidence type="ECO:0000256" key="1">
    <source>
        <dbReference type="ARBA" id="ARBA00004613"/>
    </source>
</evidence>
<sequence>MKRALLLIFLLLASLARSVPATADYSAYLDTDGDGLSDAFELAYNETHYGIVYHLNPASPDSDGDGLSDGFELKFGSSPFLSDTDFDGLGDAIEAFYGTNPRSPDTDGDHLRDKFEVYGDFGVKLPPSDPTSWDTDGDGIDDYFEVRMSLSWNGAEERPFYLNPDWDGDGIVDGNEILPYDDSYHPTVYPYSADEWDGDSHPSPLLNGQKFYICFTSPDCDGDGLNDRDELEAGTNPVEIDSDDDGLYDGWEVRLGTNPLAGDTDGDGLSDLEEVLPELAYYAYHNATPDWVVITDALAYYYNWTLDYSLTWSMVCAQNYDYLLSAYPKPIVDDSYFEYQGQVCFIPPATNPLSPDTDGDGLSDGEEVNFEYAYFFANITETRITHLNPANPDTDGDGLLDSIDVVPVVPEGVTEVYRSSTGSSSAQDLDSDGIIEGDSCAYFQDCDGDGISDNAEVTWWHTDMRKPDTDGDGLTDFEEISIRTDPTKPDTDGDGFSDFVEWKEGTDPTNPLSHPKAPPAIEVPKYGEVQEKLTEPPKPRVKREVKFLLNGKEIEPNEFITVVLDGDTAEFRIEAPPVTVIYPEGREERYNLSYIGIYGNDDDRVKGANGTYTITFTNLTEIGFSFVSFRVELNYGDWKRYFYTFNIEAKYRTEPVVKLLNATWDENLDVGKLRFECRFCKNVTITVPGALVNGQEKRTINFGTTGSLRFFYARIVPHRYTVPGEGDVGTVYTKYEDSVEVMKTGKDIGVLTAKMVEARSIGSKIVYGMVATAKGVKTIVGGVEAFIPEDEDAPAEEGIDARDSKKFSKKAFKEGLLDWVKEKLVDATFDYVTEKAVQYADESELEARRHETTYHVTVRACNDFGCRVYSFSVRGYAYDVD</sequence>
<dbReference type="Pfam" id="PF18884">
    <property type="entry name" value="TSP3_bac"/>
    <property type="match status" value="11"/>
</dbReference>
<gene>
    <name evidence="5" type="ORF">BD01_0479</name>
</gene>